<reference evidence="1" key="1">
    <citation type="submission" date="2024-07" db="EMBL/GenBank/DDBJ databases">
        <authorList>
            <person name="Yu S.T."/>
        </authorList>
    </citation>
    <scope>NUCLEOTIDE SEQUENCE</scope>
    <source>
        <strain evidence="1">Y1</strain>
    </source>
</reference>
<gene>
    <name evidence="1" type="ORF">AB2U05_33605</name>
</gene>
<dbReference type="AlphaFoldDB" id="A0AB39TUV5"/>
<name>A0AB39TUV5_9ACTN</name>
<sequence>MSDTLTRSRGAELLAGEFSEFAADLAADVAKENPEFSADYIALLVTAWADWATLVADDPFAGYALTVDMDEVWHAALRRTRKNFAFMSRLTGGRFIHHEPADNYGTPDKVRETVAALQAAGYGAAPEVYSTVVAADCQAGNDCKPAAPCPGIDVGPIDLSD</sequence>
<proteinExistence type="predicted"/>
<dbReference type="RefSeq" id="WP_369185286.1">
    <property type="nucleotide sequence ID" value="NZ_CP163445.1"/>
</dbReference>
<accession>A0AB39TUV5</accession>
<dbReference type="EMBL" id="CP163445">
    <property type="protein sequence ID" value="XDQ83095.1"/>
    <property type="molecule type" value="Genomic_DNA"/>
</dbReference>
<organism evidence="1">
    <name type="scientific">Streptomyces sp. Y1</name>
    <dbReference type="NCBI Taxonomy" id="3238634"/>
    <lineage>
        <taxon>Bacteria</taxon>
        <taxon>Bacillati</taxon>
        <taxon>Actinomycetota</taxon>
        <taxon>Actinomycetes</taxon>
        <taxon>Kitasatosporales</taxon>
        <taxon>Streptomycetaceae</taxon>
        <taxon>Streptomyces</taxon>
    </lineage>
</organism>
<evidence type="ECO:0000313" key="1">
    <source>
        <dbReference type="EMBL" id="XDQ83095.1"/>
    </source>
</evidence>
<protein>
    <submittedName>
        <fullName evidence="1">Uncharacterized protein</fullName>
    </submittedName>
</protein>